<accession>A0ABQ6FPL3</accession>
<comment type="similarity">
    <text evidence="1">Belongs to the GTP cyclohydrolase I type 2/NIF3 family.</text>
</comment>
<dbReference type="RefSeq" id="WP_338249401.1">
    <property type="nucleotide sequence ID" value="NZ_BSRI01000001.1"/>
</dbReference>
<dbReference type="Pfam" id="PF01784">
    <property type="entry name" value="DUF34_NIF3"/>
    <property type="match status" value="1"/>
</dbReference>
<dbReference type="InterPro" id="IPR002678">
    <property type="entry name" value="DUF34/NIF3"/>
</dbReference>
<comment type="caution">
    <text evidence="4">The sequence shown here is derived from an EMBL/GenBank/DDBJ whole genome shotgun (WGS) entry which is preliminary data.</text>
</comment>
<name>A0ABQ6FPL3_9CHLR</name>
<reference evidence="4 5" key="1">
    <citation type="submission" date="2023-02" db="EMBL/GenBank/DDBJ databases">
        <title>Dictyobacter halimunensis sp. nov., a new member of the class Ktedonobacteria from forest soil in a geothermal area.</title>
        <authorList>
            <person name="Rachmania M.K."/>
            <person name="Ningsih F."/>
            <person name="Sakai Y."/>
            <person name="Yabe S."/>
            <person name="Yokota A."/>
            <person name="Sjamsuridzal W."/>
        </authorList>
    </citation>
    <scope>NUCLEOTIDE SEQUENCE [LARGE SCALE GENOMIC DNA]</scope>
    <source>
        <strain evidence="4 5">S3.2.2.5</strain>
    </source>
</reference>
<keyword evidence="3" id="KW-0479">Metal-binding</keyword>
<organism evidence="4 5">
    <name type="scientific">Dictyobacter halimunensis</name>
    <dbReference type="NCBI Taxonomy" id="3026934"/>
    <lineage>
        <taxon>Bacteria</taxon>
        <taxon>Bacillati</taxon>
        <taxon>Chloroflexota</taxon>
        <taxon>Ktedonobacteria</taxon>
        <taxon>Ktedonobacterales</taxon>
        <taxon>Dictyobacteraceae</taxon>
        <taxon>Dictyobacter</taxon>
    </lineage>
</organism>
<dbReference type="Gene3D" id="3.40.1390.30">
    <property type="entry name" value="NIF3 (NGG1p interacting factor 3)-like"/>
    <property type="match status" value="2"/>
</dbReference>
<keyword evidence="5" id="KW-1185">Reference proteome</keyword>
<sequence length="234" mass="25562">MPAALTMEGLAAFLDSYLGAERFPSDEHGIYHAGSRTIESLGLAIEPWPAIGQWAQEQELDAIFLHRPWHVRLQTLPAGVGILAYHLAFDLGLTLGYNPRLAEILGMHNVVPCVFREGIAYGMLGEIPPTPLKVLINDLTAIFGHPPAITPEYTNSVQRIAVVGAMNDASIHETADLGAQVYITGQFRQPARAAAQQTRMTVATIGHAICEQRGLRDLGSLLSEHWPQLKIVYP</sequence>
<evidence type="ECO:0000313" key="4">
    <source>
        <dbReference type="EMBL" id="GLV55237.1"/>
    </source>
</evidence>
<evidence type="ECO:0000256" key="1">
    <source>
        <dbReference type="ARBA" id="ARBA00006964"/>
    </source>
</evidence>
<dbReference type="SUPFAM" id="SSF102705">
    <property type="entry name" value="NIF3 (NGG1p interacting factor 3)-like"/>
    <property type="match status" value="1"/>
</dbReference>
<gene>
    <name evidence="4" type="ORF">KDH_20840</name>
</gene>
<dbReference type="Proteomes" id="UP001344906">
    <property type="component" value="Unassembled WGS sequence"/>
</dbReference>
<dbReference type="EMBL" id="BSRI01000001">
    <property type="protein sequence ID" value="GLV55237.1"/>
    <property type="molecule type" value="Genomic_DNA"/>
</dbReference>
<protein>
    <recommendedName>
        <fullName evidence="2">GTP cyclohydrolase 1 type 2 homolog</fullName>
    </recommendedName>
</protein>
<dbReference type="InterPro" id="IPR036069">
    <property type="entry name" value="DUF34/NIF3_sf"/>
</dbReference>
<proteinExistence type="inferred from homology"/>
<evidence type="ECO:0000256" key="3">
    <source>
        <dbReference type="ARBA" id="ARBA00022723"/>
    </source>
</evidence>
<evidence type="ECO:0000256" key="2">
    <source>
        <dbReference type="ARBA" id="ARBA00022112"/>
    </source>
</evidence>
<dbReference type="PANTHER" id="PTHR13799:SF14">
    <property type="entry name" value="GTP CYCLOHYDROLASE 1 TYPE 2 HOMOLOG"/>
    <property type="match status" value="1"/>
</dbReference>
<evidence type="ECO:0000313" key="5">
    <source>
        <dbReference type="Proteomes" id="UP001344906"/>
    </source>
</evidence>
<dbReference type="PANTHER" id="PTHR13799">
    <property type="entry name" value="NGG1 INTERACTING FACTOR 3"/>
    <property type="match status" value="1"/>
</dbReference>